<keyword evidence="6" id="KW-0732">Signal</keyword>
<evidence type="ECO:0000313" key="12">
    <source>
        <dbReference type="Proteomes" id="UP001229421"/>
    </source>
</evidence>
<organism evidence="11 12">
    <name type="scientific">Tagetes erecta</name>
    <name type="common">African marigold</name>
    <dbReference type="NCBI Taxonomy" id="13708"/>
    <lineage>
        <taxon>Eukaryota</taxon>
        <taxon>Viridiplantae</taxon>
        <taxon>Streptophyta</taxon>
        <taxon>Embryophyta</taxon>
        <taxon>Tracheophyta</taxon>
        <taxon>Spermatophyta</taxon>
        <taxon>Magnoliopsida</taxon>
        <taxon>eudicotyledons</taxon>
        <taxon>Gunneridae</taxon>
        <taxon>Pentapetalae</taxon>
        <taxon>asterids</taxon>
        <taxon>campanulids</taxon>
        <taxon>Asterales</taxon>
        <taxon>Asteraceae</taxon>
        <taxon>Asteroideae</taxon>
        <taxon>Heliantheae alliance</taxon>
        <taxon>Tageteae</taxon>
        <taxon>Tagetes</taxon>
    </lineage>
</organism>
<dbReference type="Proteomes" id="UP001229421">
    <property type="component" value="Unassembled WGS sequence"/>
</dbReference>
<evidence type="ECO:0000256" key="3">
    <source>
        <dbReference type="ARBA" id="ARBA00022525"/>
    </source>
</evidence>
<evidence type="ECO:0000256" key="10">
    <source>
        <dbReference type="RuleBase" id="RU361156"/>
    </source>
</evidence>
<evidence type="ECO:0000256" key="6">
    <source>
        <dbReference type="ARBA" id="ARBA00022729"/>
    </source>
</evidence>
<sequence>MSNLNKLIKSITSANPPRAEQWTEQDVSNISPFYIVPQDGSMETDRIDKLPGQPNVGFYHYGGYVTVDAEAERRLFYYFAESPNNHSSKPLVLWLNGGPGCSSVGYGAMLELGPFRVNSDGKSLYFNDYAWNNVANVLFLESPAGVGFSYSNKSSDYTTGDENIARDSYTFLINWLHRFPQYKTREFFITGESYAGYYVPQLASVIYSENKKRNQTHINLRGIAIGNAWIDDNTSQQGRSDYYWTHALNSDETNAGINKYCDYVSGIFSETCQEYLGKRSSEFGHIELVNIYAPLCEDDYTLKCIHWICKSYIERGDVDGIVPVTSSRYSVNKLKLQVETAWRPWYCNKEVGGYVVGYKKGLVLTTVRGAGHMVPSDQPERALVMISSFLEGKLPPPLPSRRE</sequence>
<evidence type="ECO:0000256" key="2">
    <source>
        <dbReference type="ARBA" id="ARBA00009431"/>
    </source>
</evidence>
<keyword evidence="5 10" id="KW-0645">Protease</keyword>
<comment type="subcellular location">
    <subcellularLocation>
        <location evidence="1">Secreted</location>
    </subcellularLocation>
</comment>
<dbReference type="PANTHER" id="PTHR11802">
    <property type="entry name" value="SERINE PROTEASE FAMILY S10 SERINE CARBOXYPEPTIDASE"/>
    <property type="match status" value="1"/>
</dbReference>
<comment type="similarity">
    <text evidence="2 10">Belongs to the peptidase S10 family.</text>
</comment>
<proteinExistence type="inferred from homology"/>
<dbReference type="PANTHER" id="PTHR11802:SF470">
    <property type="entry name" value="CARBOXYPEPTIDASE"/>
    <property type="match status" value="1"/>
</dbReference>
<evidence type="ECO:0000256" key="9">
    <source>
        <dbReference type="ARBA" id="ARBA00023180"/>
    </source>
</evidence>
<dbReference type="Gene3D" id="3.40.50.11320">
    <property type="match status" value="1"/>
</dbReference>
<dbReference type="FunFam" id="3.40.50.11320:FF:000002">
    <property type="entry name" value="Carboxypeptidase"/>
    <property type="match status" value="1"/>
</dbReference>
<dbReference type="AlphaFoldDB" id="A0AAD8NV69"/>
<dbReference type="InterPro" id="IPR033124">
    <property type="entry name" value="Ser_caboxypep_his_AS"/>
</dbReference>
<dbReference type="PROSITE" id="PS00560">
    <property type="entry name" value="CARBOXYPEPT_SER_HIS"/>
    <property type="match status" value="1"/>
</dbReference>
<evidence type="ECO:0000256" key="4">
    <source>
        <dbReference type="ARBA" id="ARBA00022645"/>
    </source>
</evidence>
<keyword evidence="9" id="KW-0325">Glycoprotein</keyword>
<keyword evidence="8" id="KW-1015">Disulfide bond</keyword>
<dbReference type="PRINTS" id="PR00724">
    <property type="entry name" value="CRBOXYPTASEC"/>
</dbReference>
<dbReference type="GO" id="GO:0005773">
    <property type="term" value="C:vacuole"/>
    <property type="evidence" value="ECO:0007669"/>
    <property type="project" value="TreeGrafter"/>
</dbReference>
<dbReference type="InterPro" id="IPR018202">
    <property type="entry name" value="Ser_caboxypep_ser_AS"/>
</dbReference>
<dbReference type="SUPFAM" id="SSF53474">
    <property type="entry name" value="alpha/beta-Hydrolases"/>
    <property type="match status" value="1"/>
</dbReference>
<keyword evidence="4 10" id="KW-0121">Carboxypeptidase</keyword>
<dbReference type="InterPro" id="IPR001563">
    <property type="entry name" value="Peptidase_S10"/>
</dbReference>
<dbReference type="Gene3D" id="3.40.50.1820">
    <property type="entry name" value="alpha/beta hydrolase"/>
    <property type="match status" value="1"/>
</dbReference>
<dbReference type="GO" id="GO:0004185">
    <property type="term" value="F:serine-type carboxypeptidase activity"/>
    <property type="evidence" value="ECO:0007669"/>
    <property type="project" value="UniProtKB-UniRule"/>
</dbReference>
<dbReference type="Pfam" id="PF00450">
    <property type="entry name" value="Peptidase_S10"/>
    <property type="match status" value="2"/>
</dbReference>
<dbReference type="InterPro" id="IPR029058">
    <property type="entry name" value="AB_hydrolase_fold"/>
</dbReference>
<reference evidence="11" key="1">
    <citation type="journal article" date="2023" name="bioRxiv">
        <title>Improved chromosome-level genome assembly for marigold (Tagetes erecta).</title>
        <authorList>
            <person name="Jiang F."/>
            <person name="Yuan L."/>
            <person name="Wang S."/>
            <person name="Wang H."/>
            <person name="Xu D."/>
            <person name="Wang A."/>
            <person name="Fan W."/>
        </authorList>
    </citation>
    <scope>NUCLEOTIDE SEQUENCE</scope>
    <source>
        <strain evidence="11">WSJ</strain>
        <tissue evidence="11">Leaf</tissue>
    </source>
</reference>
<name>A0AAD8NV69_TARER</name>
<dbReference type="EMBL" id="JAUHHV010000006">
    <property type="protein sequence ID" value="KAK1422222.1"/>
    <property type="molecule type" value="Genomic_DNA"/>
</dbReference>
<evidence type="ECO:0000313" key="11">
    <source>
        <dbReference type="EMBL" id="KAK1422222.1"/>
    </source>
</evidence>
<dbReference type="FunFam" id="3.40.50.1820:FF:000030">
    <property type="entry name" value="Carboxypeptidase"/>
    <property type="match status" value="1"/>
</dbReference>
<dbReference type="PROSITE" id="PS00131">
    <property type="entry name" value="CARBOXYPEPT_SER_SER"/>
    <property type="match status" value="1"/>
</dbReference>
<evidence type="ECO:0000256" key="5">
    <source>
        <dbReference type="ARBA" id="ARBA00022670"/>
    </source>
</evidence>
<accession>A0AAD8NV69</accession>
<keyword evidence="7 10" id="KW-0378">Hydrolase</keyword>
<protein>
    <recommendedName>
        <fullName evidence="10">Carboxypeptidase</fullName>
        <ecNumber evidence="10">3.4.16.-</ecNumber>
    </recommendedName>
</protein>
<keyword evidence="12" id="KW-1185">Reference proteome</keyword>
<dbReference type="GO" id="GO:0006508">
    <property type="term" value="P:proteolysis"/>
    <property type="evidence" value="ECO:0007669"/>
    <property type="project" value="UniProtKB-KW"/>
</dbReference>
<comment type="caution">
    <text evidence="11">The sequence shown here is derived from an EMBL/GenBank/DDBJ whole genome shotgun (WGS) entry which is preliminary data.</text>
</comment>
<gene>
    <name evidence="11" type="ORF">QVD17_25188</name>
</gene>
<evidence type="ECO:0000256" key="7">
    <source>
        <dbReference type="ARBA" id="ARBA00022801"/>
    </source>
</evidence>
<evidence type="ECO:0000256" key="1">
    <source>
        <dbReference type="ARBA" id="ARBA00004613"/>
    </source>
</evidence>
<dbReference type="GO" id="GO:0005576">
    <property type="term" value="C:extracellular region"/>
    <property type="evidence" value="ECO:0007669"/>
    <property type="project" value="UniProtKB-SubCell"/>
</dbReference>
<evidence type="ECO:0000256" key="8">
    <source>
        <dbReference type="ARBA" id="ARBA00023157"/>
    </source>
</evidence>
<keyword evidence="3" id="KW-0964">Secreted</keyword>
<dbReference type="EC" id="3.4.16.-" evidence="10"/>